<sequence length="76" mass="8550">MRYIEPTRVKVLMMMFFATGSIGIVIGLSPVAGPQQTLMITFMGVINIGLGAFFTFILLTQIQKEPDKRKKKRKSD</sequence>
<feature type="transmembrane region" description="Helical" evidence="1">
    <location>
        <begin position="38"/>
        <end position="62"/>
    </location>
</feature>
<dbReference type="STRING" id="1229909.NSED_06600"/>
<keyword evidence="3" id="KW-1185">Reference proteome</keyword>
<name>K0BA54_9ARCH</name>
<dbReference type="AlphaFoldDB" id="K0BA54"/>
<organism evidence="2 3">
    <name type="scientific">Candidatus Nitrosopumilus sediminis</name>
    <dbReference type="NCBI Taxonomy" id="1229909"/>
    <lineage>
        <taxon>Archaea</taxon>
        <taxon>Nitrososphaerota</taxon>
        <taxon>Nitrososphaeria</taxon>
        <taxon>Nitrosopumilales</taxon>
        <taxon>Nitrosopumilaceae</taxon>
        <taxon>Nitrosopumilus</taxon>
    </lineage>
</organism>
<keyword evidence="1" id="KW-1133">Transmembrane helix</keyword>
<keyword evidence="1" id="KW-0812">Transmembrane</keyword>
<dbReference type="GeneID" id="13697111"/>
<evidence type="ECO:0000313" key="3">
    <source>
        <dbReference type="Proteomes" id="UP000006100"/>
    </source>
</evidence>
<keyword evidence="1" id="KW-0472">Membrane</keyword>
<dbReference type="Proteomes" id="UP000006100">
    <property type="component" value="Chromosome"/>
</dbReference>
<dbReference type="HOGENOM" id="CLU_2662142_0_0_2"/>
<feature type="transmembrane region" description="Helical" evidence="1">
    <location>
        <begin position="12"/>
        <end position="32"/>
    </location>
</feature>
<reference evidence="2 3" key="1">
    <citation type="journal article" date="2012" name="J. Bacteriol.">
        <title>Draft Genome Sequence of an Ammonia-Oxidizing Archaeon, "Candidatus Nitrosopumilus sediminis" AR2, from Svalbard in the Arctic Circle.</title>
        <authorList>
            <person name="Park S.J."/>
            <person name="Kim J.G."/>
            <person name="Jung M.Y."/>
            <person name="Kim S.J."/>
            <person name="Cha I.T."/>
            <person name="Ghai R."/>
            <person name="Martin-Cuadrado A.B."/>
            <person name="Rodriguez-Valera F."/>
            <person name="Rhee S.K."/>
        </authorList>
    </citation>
    <scope>NUCLEOTIDE SEQUENCE [LARGE SCALE GENOMIC DNA]</scope>
    <source>
        <strain evidence="2 3">AR2</strain>
    </source>
</reference>
<accession>K0BA54</accession>
<dbReference type="PATRIC" id="fig|1229909.8.peg.1452"/>
<protein>
    <submittedName>
        <fullName evidence="2">Uncharacterized protein</fullName>
    </submittedName>
</protein>
<dbReference type="RefSeq" id="WP_014965488.1">
    <property type="nucleotide sequence ID" value="NC_018656.1"/>
</dbReference>
<evidence type="ECO:0000256" key="1">
    <source>
        <dbReference type="SAM" id="Phobius"/>
    </source>
</evidence>
<dbReference type="KEGG" id="nir:NSED_06600"/>
<evidence type="ECO:0000313" key="2">
    <source>
        <dbReference type="EMBL" id="AFS83118.1"/>
    </source>
</evidence>
<dbReference type="EMBL" id="CP003843">
    <property type="protein sequence ID" value="AFS83118.1"/>
    <property type="molecule type" value="Genomic_DNA"/>
</dbReference>
<gene>
    <name evidence="2" type="ORF">NSED_06600</name>
</gene>
<proteinExistence type="predicted"/>